<dbReference type="Proteomes" id="UP000247772">
    <property type="component" value="Unassembled WGS sequence"/>
</dbReference>
<evidence type="ECO:0000313" key="7">
    <source>
        <dbReference type="Proteomes" id="UP000247772"/>
    </source>
</evidence>
<dbReference type="Gene3D" id="1.10.10.10">
    <property type="entry name" value="Winged helix-like DNA-binding domain superfamily/Winged helix DNA-binding domain"/>
    <property type="match status" value="1"/>
</dbReference>
<evidence type="ECO:0000256" key="3">
    <source>
        <dbReference type="ARBA" id="ARBA00023125"/>
    </source>
</evidence>
<gene>
    <name evidence="6" type="ORF">C7410_11531</name>
</gene>
<evidence type="ECO:0000313" key="6">
    <source>
        <dbReference type="EMBL" id="PYE21188.1"/>
    </source>
</evidence>
<proteinExistence type="inferred from homology"/>
<dbReference type="PANTHER" id="PTHR30118:SF15">
    <property type="entry name" value="TRANSCRIPTIONAL REGULATORY PROTEIN"/>
    <property type="match status" value="1"/>
</dbReference>
<evidence type="ECO:0000256" key="4">
    <source>
        <dbReference type="ARBA" id="ARBA00023163"/>
    </source>
</evidence>
<keyword evidence="2" id="KW-0805">Transcription regulation</keyword>
<dbReference type="Gene3D" id="3.40.190.10">
    <property type="entry name" value="Periplasmic binding protein-like II"/>
    <property type="match status" value="2"/>
</dbReference>
<dbReference type="InterPro" id="IPR050389">
    <property type="entry name" value="LysR-type_TF"/>
</dbReference>
<dbReference type="Pfam" id="PF03466">
    <property type="entry name" value="LysR_substrate"/>
    <property type="match status" value="1"/>
</dbReference>
<dbReference type="InterPro" id="IPR036390">
    <property type="entry name" value="WH_DNA-bd_sf"/>
</dbReference>
<dbReference type="SUPFAM" id="SSF53850">
    <property type="entry name" value="Periplasmic binding protein-like II"/>
    <property type="match status" value="1"/>
</dbReference>
<dbReference type="CDD" id="cd08459">
    <property type="entry name" value="PBP2_DntR_NahR_LinR_like"/>
    <property type="match status" value="1"/>
</dbReference>
<organism evidence="6 7">
    <name type="scientific">Paraburkholderia silvatlantica</name>
    <dbReference type="NCBI Taxonomy" id="321895"/>
    <lineage>
        <taxon>Bacteria</taxon>
        <taxon>Pseudomonadati</taxon>
        <taxon>Pseudomonadota</taxon>
        <taxon>Betaproteobacteria</taxon>
        <taxon>Burkholderiales</taxon>
        <taxon>Burkholderiaceae</taxon>
        <taxon>Paraburkholderia</taxon>
    </lineage>
</organism>
<protein>
    <submittedName>
        <fullName evidence="6">LysR family transcriptional regulator</fullName>
    </submittedName>
</protein>
<dbReference type="PANTHER" id="PTHR30118">
    <property type="entry name" value="HTH-TYPE TRANSCRIPTIONAL REGULATOR LEUO-RELATED"/>
    <property type="match status" value="1"/>
</dbReference>
<evidence type="ECO:0000256" key="2">
    <source>
        <dbReference type="ARBA" id="ARBA00023015"/>
    </source>
</evidence>
<keyword evidence="3" id="KW-0238">DNA-binding</keyword>
<comment type="similarity">
    <text evidence="1">Belongs to the LysR transcriptional regulatory family.</text>
</comment>
<dbReference type="Pfam" id="PF00126">
    <property type="entry name" value="HTH_1"/>
    <property type="match status" value="1"/>
</dbReference>
<comment type="caution">
    <text evidence="6">The sequence shown here is derived from an EMBL/GenBank/DDBJ whole genome shotgun (WGS) entry which is preliminary data.</text>
</comment>
<dbReference type="InterPro" id="IPR005119">
    <property type="entry name" value="LysR_subst-bd"/>
</dbReference>
<name>A0A2U1A9S3_9BURK</name>
<dbReference type="SUPFAM" id="SSF46785">
    <property type="entry name" value="Winged helix' DNA-binding domain"/>
    <property type="match status" value="1"/>
</dbReference>
<dbReference type="InterPro" id="IPR000847">
    <property type="entry name" value="LysR_HTH_N"/>
</dbReference>
<accession>A0A2U1A9S3</accession>
<dbReference type="PROSITE" id="PS50931">
    <property type="entry name" value="HTH_LYSR"/>
    <property type="match status" value="1"/>
</dbReference>
<reference evidence="6 7" key="1">
    <citation type="submission" date="2018-06" db="EMBL/GenBank/DDBJ databases">
        <title>Genomic Encyclopedia of Type Strains, Phase IV (KMG-V): Genome sequencing to study the core and pangenomes of soil and plant-associated prokaryotes.</title>
        <authorList>
            <person name="Whitman W."/>
        </authorList>
    </citation>
    <scope>NUCLEOTIDE SEQUENCE [LARGE SCALE GENOMIC DNA]</scope>
    <source>
        <strain evidence="6 7">SRCL-318</strain>
    </source>
</reference>
<dbReference type="GO" id="GO:0003677">
    <property type="term" value="F:DNA binding"/>
    <property type="evidence" value="ECO:0007669"/>
    <property type="project" value="UniProtKB-KW"/>
</dbReference>
<sequence length="308" mass="34178">MHTMKHTNGGLPDLNLLRVFLAIWDLRSLTAAGERLGLTQPAVSHALRRLREQFDDPLFVRTPQTMVPTEAAVRLHGPLDEAFGIITQAVQAHGRFDAASASRVFRVSMSDMSEFFFLPPLLAALDRSAPGIRFEIVPLPAESVGAAMRAGELDLALGYVPGLGDGCVSDHLFDDEHVCLLRTGHPLAARKVMKEDLAGLRYVYASTDATGHRLIEQWLAGAGLVRDIVLRLPHFTVAPEIVRQTDLAVIFPRSIAERFNRARAFRLLKLPFDLPPIDVRVHTHARFASDAGIRWLRTTLIEMFAERA</sequence>
<dbReference type="AlphaFoldDB" id="A0A2U1A9S3"/>
<dbReference type="PRINTS" id="PR00039">
    <property type="entry name" value="HTHLYSR"/>
</dbReference>
<dbReference type="GO" id="GO:0003700">
    <property type="term" value="F:DNA-binding transcription factor activity"/>
    <property type="evidence" value="ECO:0007669"/>
    <property type="project" value="InterPro"/>
</dbReference>
<feature type="domain" description="HTH lysR-type" evidence="5">
    <location>
        <begin position="12"/>
        <end position="69"/>
    </location>
</feature>
<evidence type="ECO:0000259" key="5">
    <source>
        <dbReference type="PROSITE" id="PS50931"/>
    </source>
</evidence>
<evidence type="ECO:0000256" key="1">
    <source>
        <dbReference type="ARBA" id="ARBA00009437"/>
    </source>
</evidence>
<dbReference type="EMBL" id="QJSQ01000015">
    <property type="protein sequence ID" value="PYE21188.1"/>
    <property type="molecule type" value="Genomic_DNA"/>
</dbReference>
<dbReference type="InterPro" id="IPR036388">
    <property type="entry name" value="WH-like_DNA-bd_sf"/>
</dbReference>
<keyword evidence="4" id="KW-0804">Transcription</keyword>